<dbReference type="AlphaFoldDB" id="A0AAW1KEZ7"/>
<sequence length="745" mass="80391">MMRAMPYKLEEGKGVVYVSEAPPKWKSINKFEQLVDFGAEINRNNNNNNNIGCKIGKKKSIRRTSSAESEPTSALDSIRRSPSTPTSTSTLSSSFAGVADPTCGGGGGGDGGGGGGGGIGLEEWDSLFPNGDGALLPWIMGDPDDPGLGSGMKHLLQSGNPSSVVVEYEGNAGLGVVDQVNASSSCAVDSLSSGSAPHPLMSPLSFEGKGKISSGCDGGGGGGSSILPNCGPTNVFNLNPNQLFGGGGGGGGSIPVSMQFPTPFNVVGSEKPQIFNSQFVMNQQQAHSFGNPNFMMSPAALGNYCQQLEHFQPQPKRHNPGVVLDPNLLHGGKNPFHDPGHHHELLLRKQQQQTQLPMGLGPHLGPHHLQQKPMIMPEQGVKDQLFKAADLIQTGNFSLAQEILARLNQQLLFPTKPPLIRAALYVTEALQMLLQLSNPVTAPPPKTLTPYDVVHKMDAYKVFSEVSPITQFVNFTCTQAILEALDDADAIHVIDFDIGCGAQWASLIQELPLRKRGAPSLHITAIAPPTTHSFELALVRENLVQFANDTGIAFELQVVNLDSFDPSLSSFPNIRSSEDECIAISIPIWASSTRPSLLPSILRFIKQCSPKIVVSLDKGFDRCDVPFPQHVIHSLESCTNFMESLDGLNVAPEIVNEVEKFFVQPRIENSMLGRLQAPDKMPHWKNMFASAGLVPLQFSNFTETQADYVVKRTPGRGFHVEKRQASLVLSWQRRELVAASAWRFS</sequence>
<dbReference type="PANTHER" id="PTHR31636">
    <property type="entry name" value="OSJNBA0084A10.13 PROTEIN-RELATED"/>
    <property type="match status" value="1"/>
</dbReference>
<keyword evidence="1" id="KW-0805">Transcription regulation</keyword>
<feature type="region of interest" description="VHIID" evidence="3">
    <location>
        <begin position="460"/>
        <end position="525"/>
    </location>
</feature>
<evidence type="ECO:0000256" key="1">
    <source>
        <dbReference type="ARBA" id="ARBA00023015"/>
    </source>
</evidence>
<feature type="region of interest" description="Leucine repeat II (LRII)" evidence="3">
    <location>
        <begin position="538"/>
        <end position="570"/>
    </location>
</feature>
<feature type="compositionally biased region" description="Polar residues" evidence="4">
    <location>
        <begin position="63"/>
        <end position="75"/>
    </location>
</feature>
<gene>
    <name evidence="5" type="ORF">RND81_06G230000</name>
</gene>
<keyword evidence="2" id="KW-0804">Transcription</keyword>
<evidence type="ECO:0000313" key="6">
    <source>
        <dbReference type="Proteomes" id="UP001443914"/>
    </source>
</evidence>
<feature type="region of interest" description="SAW" evidence="3">
    <location>
        <begin position="672"/>
        <end position="743"/>
    </location>
</feature>
<dbReference type="EMBL" id="JBDFQZ010000006">
    <property type="protein sequence ID" value="KAK9716399.1"/>
    <property type="molecule type" value="Genomic_DNA"/>
</dbReference>
<dbReference type="EMBL" id="JBDFQZ010000006">
    <property type="protein sequence ID" value="KAK9716398.1"/>
    <property type="molecule type" value="Genomic_DNA"/>
</dbReference>
<dbReference type="PROSITE" id="PS50985">
    <property type="entry name" value="GRAS"/>
    <property type="match status" value="1"/>
</dbReference>
<evidence type="ECO:0000256" key="3">
    <source>
        <dbReference type="PROSITE-ProRule" id="PRU01191"/>
    </source>
</evidence>
<feature type="short sequence motif" description="VHIID" evidence="3">
    <location>
        <begin position="491"/>
        <end position="495"/>
    </location>
</feature>
<evidence type="ECO:0000256" key="2">
    <source>
        <dbReference type="ARBA" id="ARBA00023163"/>
    </source>
</evidence>
<accession>A0AAW1KEZ7</accession>
<feature type="compositionally biased region" description="Low complexity" evidence="4">
    <location>
        <begin position="81"/>
        <end position="94"/>
    </location>
</feature>
<name>A0AAW1KEZ7_SAPOF</name>
<comment type="caution">
    <text evidence="5">The sequence shown here is derived from an EMBL/GenBank/DDBJ whole genome shotgun (WGS) entry which is preliminary data.</text>
</comment>
<comment type="similarity">
    <text evidence="3">Belongs to the GRAS family.</text>
</comment>
<comment type="caution">
    <text evidence="3">Lacks conserved residue(s) required for the propagation of feature annotation.</text>
</comment>
<feature type="compositionally biased region" description="Gly residues" evidence="4">
    <location>
        <begin position="103"/>
        <end position="120"/>
    </location>
</feature>
<protein>
    <submittedName>
        <fullName evidence="5">Uncharacterized protein</fullName>
    </submittedName>
</protein>
<dbReference type="Proteomes" id="UP001443914">
    <property type="component" value="Unassembled WGS sequence"/>
</dbReference>
<reference evidence="5 6" key="1">
    <citation type="submission" date="2024-03" db="EMBL/GenBank/DDBJ databases">
        <title>WGS assembly of Saponaria officinalis var. Norfolk2.</title>
        <authorList>
            <person name="Jenkins J."/>
            <person name="Shu S."/>
            <person name="Grimwood J."/>
            <person name="Barry K."/>
            <person name="Goodstein D."/>
            <person name="Schmutz J."/>
            <person name="Leebens-Mack J."/>
            <person name="Osbourn A."/>
        </authorList>
    </citation>
    <scope>NUCLEOTIDE SEQUENCE [LARGE SCALE GENOMIC DNA]</scope>
    <source>
        <strain evidence="6">cv. Norfolk2</strain>
        <strain evidence="5">JIC</strain>
        <tissue evidence="5">Leaf</tissue>
    </source>
</reference>
<dbReference type="Pfam" id="PF03514">
    <property type="entry name" value="GRAS"/>
    <property type="match status" value="1"/>
</dbReference>
<feature type="region of interest" description="Disordered" evidence="4">
    <location>
        <begin position="48"/>
        <end position="124"/>
    </location>
</feature>
<organism evidence="5 6">
    <name type="scientific">Saponaria officinalis</name>
    <name type="common">Common soapwort</name>
    <name type="synonym">Lychnis saponaria</name>
    <dbReference type="NCBI Taxonomy" id="3572"/>
    <lineage>
        <taxon>Eukaryota</taxon>
        <taxon>Viridiplantae</taxon>
        <taxon>Streptophyta</taxon>
        <taxon>Embryophyta</taxon>
        <taxon>Tracheophyta</taxon>
        <taxon>Spermatophyta</taxon>
        <taxon>Magnoliopsida</taxon>
        <taxon>eudicotyledons</taxon>
        <taxon>Gunneridae</taxon>
        <taxon>Pentapetalae</taxon>
        <taxon>Caryophyllales</taxon>
        <taxon>Caryophyllaceae</taxon>
        <taxon>Caryophylleae</taxon>
        <taxon>Saponaria</taxon>
    </lineage>
</organism>
<dbReference type="InterPro" id="IPR005202">
    <property type="entry name" value="TF_GRAS"/>
</dbReference>
<proteinExistence type="inferred from homology"/>
<evidence type="ECO:0000256" key="4">
    <source>
        <dbReference type="SAM" id="MobiDB-lite"/>
    </source>
</evidence>
<keyword evidence="6" id="KW-1185">Reference proteome</keyword>
<evidence type="ECO:0000313" key="5">
    <source>
        <dbReference type="EMBL" id="KAK9716399.1"/>
    </source>
</evidence>